<geneLocation type="plasmid" evidence="1">
    <name>p10265-KPC</name>
</geneLocation>
<dbReference type="EMBL" id="KU578314">
    <property type="protein sequence ID" value="AMQ12926.1"/>
    <property type="molecule type" value="Genomic_DNA"/>
</dbReference>
<proteinExistence type="predicted"/>
<name>A0A2Z1GAC4_PSEAI</name>
<organism evidence="1">
    <name type="scientific">Pseudomonas aeruginosa</name>
    <dbReference type="NCBI Taxonomy" id="287"/>
    <lineage>
        <taxon>Bacteria</taxon>
        <taxon>Pseudomonadati</taxon>
        <taxon>Pseudomonadota</taxon>
        <taxon>Gammaproteobacteria</taxon>
        <taxon>Pseudomonadales</taxon>
        <taxon>Pseudomonadaceae</taxon>
        <taxon>Pseudomonas</taxon>
    </lineage>
</organism>
<protein>
    <submittedName>
        <fullName evidence="1">Uncharacterized protein</fullName>
    </submittedName>
</protein>
<accession>A0A2Z1GAC4</accession>
<dbReference type="AlphaFoldDB" id="A0A2Z1GAC4"/>
<keyword evidence="1" id="KW-0614">Plasmid</keyword>
<sequence length="71" mass="7949">MNTDIVSLAKHIGDALTARRPVHMPRSLAKHIGDALTARRPVHMPRMKMRELGLLLIELKAYREAAATVTH</sequence>
<reference evidence="1" key="1">
    <citation type="journal article" date="2016" name="Front. Microbiol.">
        <title>The IncP-6 Plasmid p10265-KPC from Pseudomonas aeruginosa Carries a Novel DeltaISEc33-Associated bla KPC-2 Gene Cluster.</title>
        <authorList>
            <person name="Dai X."/>
            <person name="Zhou D."/>
            <person name="Xiong W."/>
            <person name="Feng J."/>
            <person name="Luo W."/>
            <person name="Luo G."/>
            <person name="Wang H."/>
            <person name="Sun F."/>
            <person name="Zhou X."/>
        </authorList>
    </citation>
    <scope>NUCLEOTIDE SEQUENCE</scope>
    <source>
        <strain evidence="1">10265</strain>
        <plasmid evidence="1">p10265-KPC</plasmid>
    </source>
</reference>
<evidence type="ECO:0000313" key="1">
    <source>
        <dbReference type="EMBL" id="AMQ12926.1"/>
    </source>
</evidence>